<dbReference type="EMBL" id="SMAN01000003">
    <property type="protein sequence ID" value="TCT25481.1"/>
    <property type="molecule type" value="Genomic_DNA"/>
</dbReference>
<evidence type="ECO:0000256" key="2">
    <source>
        <dbReference type="ARBA" id="ARBA00005011"/>
    </source>
</evidence>
<dbReference type="Gene3D" id="3.90.1150.10">
    <property type="entry name" value="Aspartate Aminotransferase, domain 1"/>
    <property type="match status" value="1"/>
</dbReference>
<accession>A0A4R3N837</accession>
<proteinExistence type="inferred from homology"/>
<evidence type="ECO:0000256" key="6">
    <source>
        <dbReference type="ARBA" id="ARBA00022898"/>
    </source>
</evidence>
<dbReference type="SUPFAM" id="SSF53383">
    <property type="entry name" value="PLP-dependent transferases"/>
    <property type="match status" value="1"/>
</dbReference>
<dbReference type="InterPro" id="IPR050106">
    <property type="entry name" value="HistidinolP_aminotransfase"/>
</dbReference>
<comment type="subunit">
    <text evidence="3 9">Homodimer.</text>
</comment>
<keyword evidence="5 9" id="KW-0808">Transferase</keyword>
<evidence type="ECO:0000256" key="3">
    <source>
        <dbReference type="ARBA" id="ARBA00011738"/>
    </source>
</evidence>
<comment type="cofactor">
    <cofactor evidence="1 9">
        <name>pyridoxal 5'-phosphate</name>
        <dbReference type="ChEBI" id="CHEBI:597326"/>
    </cofactor>
</comment>
<comment type="pathway">
    <text evidence="2 9">Amino-acid biosynthesis; L-histidine biosynthesis; L-histidine from 5-phospho-alpha-D-ribose 1-diphosphate: step 7/9.</text>
</comment>
<keyword evidence="7 9" id="KW-0368">Histidine biosynthesis</keyword>
<dbReference type="InterPro" id="IPR005861">
    <property type="entry name" value="HisP_aminotrans"/>
</dbReference>
<name>A0A4R3N837_9BACI</name>
<evidence type="ECO:0000256" key="7">
    <source>
        <dbReference type="ARBA" id="ARBA00023102"/>
    </source>
</evidence>
<dbReference type="NCBIfam" id="TIGR01141">
    <property type="entry name" value="hisC"/>
    <property type="match status" value="1"/>
</dbReference>
<dbReference type="PANTHER" id="PTHR43643:SF3">
    <property type="entry name" value="HISTIDINOL-PHOSPHATE AMINOTRANSFERASE"/>
    <property type="match status" value="1"/>
</dbReference>
<dbReference type="InterPro" id="IPR015421">
    <property type="entry name" value="PyrdxlP-dep_Trfase_major"/>
</dbReference>
<evidence type="ECO:0000256" key="8">
    <source>
        <dbReference type="ARBA" id="ARBA00047481"/>
    </source>
</evidence>
<keyword evidence="6 9" id="KW-0663">Pyridoxal phosphate</keyword>
<dbReference type="CDD" id="cd00609">
    <property type="entry name" value="AAT_like"/>
    <property type="match status" value="1"/>
</dbReference>
<comment type="similarity">
    <text evidence="9">Belongs to the class-II pyridoxal-phosphate-dependent aminotransferase family. Histidinol-phosphate aminotransferase subfamily.</text>
</comment>
<dbReference type="AlphaFoldDB" id="A0A4R3N837"/>
<gene>
    <name evidence="9" type="primary">hisC</name>
    <name evidence="11" type="ORF">EDD68_10334</name>
</gene>
<comment type="catalytic activity">
    <reaction evidence="8 9">
        <text>L-histidinol phosphate + 2-oxoglutarate = 3-(imidazol-4-yl)-2-oxopropyl phosphate + L-glutamate</text>
        <dbReference type="Rhea" id="RHEA:23744"/>
        <dbReference type="ChEBI" id="CHEBI:16810"/>
        <dbReference type="ChEBI" id="CHEBI:29985"/>
        <dbReference type="ChEBI" id="CHEBI:57766"/>
        <dbReference type="ChEBI" id="CHEBI:57980"/>
        <dbReference type="EC" id="2.6.1.9"/>
    </reaction>
</comment>
<dbReference type="GO" id="GO:0030170">
    <property type="term" value="F:pyridoxal phosphate binding"/>
    <property type="evidence" value="ECO:0007669"/>
    <property type="project" value="InterPro"/>
</dbReference>
<evidence type="ECO:0000313" key="11">
    <source>
        <dbReference type="EMBL" id="TCT25481.1"/>
    </source>
</evidence>
<dbReference type="GO" id="GO:0004400">
    <property type="term" value="F:histidinol-phosphate transaminase activity"/>
    <property type="evidence" value="ECO:0007669"/>
    <property type="project" value="UniProtKB-UniRule"/>
</dbReference>
<protein>
    <recommendedName>
        <fullName evidence="9">Histidinol-phosphate aminotransferase</fullName>
        <ecNumber evidence="9">2.6.1.9</ecNumber>
    </recommendedName>
    <alternativeName>
        <fullName evidence="9">Imidazole acetol-phosphate transaminase</fullName>
    </alternativeName>
</protein>
<comment type="caution">
    <text evidence="11">The sequence shown here is derived from an EMBL/GenBank/DDBJ whole genome shotgun (WGS) entry which is preliminary data.</text>
</comment>
<dbReference type="InterPro" id="IPR004839">
    <property type="entry name" value="Aminotransferase_I/II_large"/>
</dbReference>
<dbReference type="UniPathway" id="UPA00031">
    <property type="reaction ID" value="UER00012"/>
</dbReference>
<dbReference type="PROSITE" id="PS00599">
    <property type="entry name" value="AA_TRANSFER_CLASS_2"/>
    <property type="match status" value="1"/>
</dbReference>
<dbReference type="EC" id="2.6.1.9" evidence="9"/>
<dbReference type="RefSeq" id="WP_132370917.1">
    <property type="nucleotide sequence ID" value="NZ_SMAN01000003.1"/>
</dbReference>
<dbReference type="GO" id="GO:0000105">
    <property type="term" value="P:L-histidine biosynthetic process"/>
    <property type="evidence" value="ECO:0007669"/>
    <property type="project" value="UniProtKB-UniRule"/>
</dbReference>
<evidence type="ECO:0000313" key="12">
    <source>
        <dbReference type="Proteomes" id="UP000294650"/>
    </source>
</evidence>
<dbReference type="InterPro" id="IPR001917">
    <property type="entry name" value="Aminotrans_II_pyridoxalP_BS"/>
</dbReference>
<dbReference type="Gene3D" id="3.40.640.10">
    <property type="entry name" value="Type I PLP-dependent aspartate aminotransferase-like (Major domain)"/>
    <property type="match status" value="1"/>
</dbReference>
<sequence>MSKYWSQLVKQTDPYVPGEQPSTSDVIKLNTNENPYPPSPEVTQAISRQLNDSLRLYPPPSVDDLRETIGDYYGVNKNQVFVGNGSDEVLAFSFMAFFDPGKPVMFPDITYSFYPVYARLFQLEARTVPLTDDFSIPVEPFFHAKGGVIFPNPNAPTGKYLNLEAIEQILIHNPDNVVIVDEAYIDFGGESAINLLDRYDQLLVIQTMSKSRSLAGLRVGYALGRNNLIEGLNRIKNSFNSYTIDRLAIAGARASFQDEAYFQKTRAKIIRTRNRVTDELKQLGFNVIDSQANFIFITHSGVNAGQLYQQLKANNIYVRYFDRPRINHYLRVSIGTDEEMDIFLNQLKNVL</sequence>
<reference evidence="11 12" key="1">
    <citation type="submission" date="2019-03" db="EMBL/GenBank/DDBJ databases">
        <title>Genomic Encyclopedia of Type Strains, Phase IV (KMG-IV): sequencing the most valuable type-strain genomes for metagenomic binning, comparative biology and taxonomic classification.</title>
        <authorList>
            <person name="Goeker M."/>
        </authorList>
    </citation>
    <scope>NUCLEOTIDE SEQUENCE [LARGE SCALE GENOMIC DNA]</scope>
    <source>
        <strain evidence="11 12">DSM 25894</strain>
    </source>
</reference>
<feature type="domain" description="Aminotransferase class I/classII large" evidence="10">
    <location>
        <begin position="25"/>
        <end position="346"/>
    </location>
</feature>
<dbReference type="HAMAP" id="MF_01023">
    <property type="entry name" value="HisC_aminotrans_2"/>
    <property type="match status" value="1"/>
</dbReference>
<evidence type="ECO:0000256" key="5">
    <source>
        <dbReference type="ARBA" id="ARBA00022679"/>
    </source>
</evidence>
<evidence type="ECO:0000256" key="4">
    <source>
        <dbReference type="ARBA" id="ARBA00022576"/>
    </source>
</evidence>
<dbReference type="Proteomes" id="UP000294650">
    <property type="component" value="Unassembled WGS sequence"/>
</dbReference>
<dbReference type="OrthoDB" id="9813612at2"/>
<feature type="modified residue" description="N6-(pyridoxal phosphate)lysine" evidence="9">
    <location>
        <position position="210"/>
    </location>
</feature>
<evidence type="ECO:0000256" key="1">
    <source>
        <dbReference type="ARBA" id="ARBA00001933"/>
    </source>
</evidence>
<dbReference type="InterPro" id="IPR015424">
    <property type="entry name" value="PyrdxlP-dep_Trfase"/>
</dbReference>
<evidence type="ECO:0000259" key="10">
    <source>
        <dbReference type="Pfam" id="PF00155"/>
    </source>
</evidence>
<dbReference type="InterPro" id="IPR015422">
    <property type="entry name" value="PyrdxlP-dep_Trfase_small"/>
</dbReference>
<evidence type="ECO:0000256" key="9">
    <source>
        <dbReference type="HAMAP-Rule" id="MF_01023"/>
    </source>
</evidence>
<keyword evidence="12" id="KW-1185">Reference proteome</keyword>
<dbReference type="PANTHER" id="PTHR43643">
    <property type="entry name" value="HISTIDINOL-PHOSPHATE AMINOTRANSFERASE 2"/>
    <property type="match status" value="1"/>
</dbReference>
<organism evidence="11 12">
    <name type="scientific">Melghiribacillus thermohalophilus</name>
    <dbReference type="NCBI Taxonomy" id="1324956"/>
    <lineage>
        <taxon>Bacteria</taxon>
        <taxon>Bacillati</taxon>
        <taxon>Bacillota</taxon>
        <taxon>Bacilli</taxon>
        <taxon>Bacillales</taxon>
        <taxon>Bacillaceae</taxon>
        <taxon>Melghiribacillus</taxon>
    </lineage>
</organism>
<keyword evidence="9" id="KW-0028">Amino-acid biosynthesis</keyword>
<keyword evidence="4 9" id="KW-0032">Aminotransferase</keyword>
<dbReference type="Pfam" id="PF00155">
    <property type="entry name" value="Aminotran_1_2"/>
    <property type="match status" value="1"/>
</dbReference>